<evidence type="ECO:0000313" key="2">
    <source>
        <dbReference type="EMBL" id="EKD44180.1"/>
    </source>
</evidence>
<comment type="caution">
    <text evidence="2">The sequence shown here is derived from an EMBL/GenBank/DDBJ whole genome shotgun (WGS) entry which is preliminary data.</text>
</comment>
<accession>K1YML0</accession>
<dbReference type="EMBL" id="AMFJ01028949">
    <property type="protein sequence ID" value="EKD44180.1"/>
    <property type="molecule type" value="Genomic_DNA"/>
</dbReference>
<proteinExistence type="predicted"/>
<dbReference type="AlphaFoldDB" id="K1YML0"/>
<reference evidence="2" key="1">
    <citation type="journal article" date="2012" name="Science">
        <title>Fermentation, hydrogen, and sulfur metabolism in multiple uncultivated bacterial phyla.</title>
        <authorList>
            <person name="Wrighton K.C."/>
            <person name="Thomas B.C."/>
            <person name="Sharon I."/>
            <person name="Miller C.S."/>
            <person name="Castelle C.J."/>
            <person name="VerBerkmoes N.C."/>
            <person name="Wilkins M.J."/>
            <person name="Hettich R.L."/>
            <person name="Lipton M.S."/>
            <person name="Williams K.H."/>
            <person name="Long P.E."/>
            <person name="Banfield J.F."/>
        </authorList>
    </citation>
    <scope>NUCLEOTIDE SEQUENCE [LARGE SCALE GENOMIC DNA]</scope>
</reference>
<sequence>MKTNWQERQITTWILEEGMNSTYINVSTEGFDIGIHNKGVNSVILGGSHTTKNFNWSFASEFATLQTKLEPLFSAQSALSASISALDFGLSASTKASISAINTSLSPILESVRSLSDTLANIGKLTIDTQLLATKPSYDFLNNPLCATLSTTMDSIKIGQDRLNTSLLSIGDTSISLYFSTPNQVTNIGILGNMSLGALQSSIFLSPVITDKERINKLDNKVVSLEEKVERLSVEKDALSLTDITKQVAQELEKVDSELAKCFKGAMTTLIANQSEDLVAQVSESLTRVVENLPFRLIEWPIILSEKKTKLKIVEALGNYLNLSEEDRSKNALISQQKAFYDTLCEIRHRNTTYGIYSNDRDRFRALVTQIETFIYILLTCKNEEN</sequence>
<organism evidence="2">
    <name type="scientific">uncultured bacterium</name>
    <name type="common">gcode 4</name>
    <dbReference type="NCBI Taxonomy" id="1234023"/>
    <lineage>
        <taxon>Bacteria</taxon>
        <taxon>environmental samples</taxon>
    </lineage>
</organism>
<protein>
    <submittedName>
        <fullName evidence="2">Uncharacterized protein</fullName>
    </submittedName>
</protein>
<name>K1YML0_9BACT</name>
<evidence type="ECO:0000256" key="1">
    <source>
        <dbReference type="SAM" id="Coils"/>
    </source>
</evidence>
<gene>
    <name evidence="2" type="ORF">ACD_71C00218G0005</name>
</gene>
<keyword evidence="1" id="KW-0175">Coiled coil</keyword>
<feature type="coiled-coil region" evidence="1">
    <location>
        <begin position="208"/>
        <end position="242"/>
    </location>
</feature>